<organism evidence="2 3">
    <name type="scientific">Priestia endophytica</name>
    <dbReference type="NCBI Taxonomy" id="135735"/>
    <lineage>
        <taxon>Bacteria</taxon>
        <taxon>Bacillati</taxon>
        <taxon>Bacillota</taxon>
        <taxon>Bacilli</taxon>
        <taxon>Bacillales</taxon>
        <taxon>Bacillaceae</taxon>
        <taxon>Priestia</taxon>
    </lineage>
</organism>
<dbReference type="InterPro" id="IPR010359">
    <property type="entry name" value="IrrE_HExxH"/>
</dbReference>
<evidence type="ECO:0000313" key="3">
    <source>
        <dbReference type="Proteomes" id="UP000250174"/>
    </source>
</evidence>
<feature type="domain" description="IrrE N-terminal-like" evidence="1">
    <location>
        <begin position="47"/>
        <end position="130"/>
    </location>
</feature>
<evidence type="ECO:0000313" key="2">
    <source>
        <dbReference type="EMBL" id="RAS75209.1"/>
    </source>
</evidence>
<proteinExistence type="predicted"/>
<dbReference type="RefSeq" id="WP_113765814.1">
    <property type="nucleotide sequence ID" value="NZ_LVYK01000037.1"/>
</dbReference>
<evidence type="ECO:0000259" key="1">
    <source>
        <dbReference type="Pfam" id="PF06114"/>
    </source>
</evidence>
<gene>
    <name evidence="2" type="ORF">A3864_16205</name>
</gene>
<sequence length="169" mass="20261">MEEPYVPSHMEEQISREYIKRGIIHPEDLTVSNIISRFELEIFHHSYVSFRIEENGCHFIFMNTKLPMMEFKKVFFHELCHVIRHEGEQDHMPYPFKELQEWEADNFVKYAMIPYHMIHLTKDRPLPYIAELFDAPIDLCEERLIALAGRKPYKRGHIFRQLVPALLGC</sequence>
<dbReference type="Pfam" id="PF06114">
    <property type="entry name" value="Peptidase_M78"/>
    <property type="match status" value="1"/>
</dbReference>
<dbReference type="AlphaFoldDB" id="A0AAX1Q5L6"/>
<comment type="caution">
    <text evidence="2">The sequence shown here is derived from an EMBL/GenBank/DDBJ whole genome shotgun (WGS) entry which is preliminary data.</text>
</comment>
<accession>A0AAX1Q5L6</accession>
<dbReference type="Proteomes" id="UP000250174">
    <property type="component" value="Unassembled WGS sequence"/>
</dbReference>
<name>A0AAX1Q5L6_9BACI</name>
<dbReference type="EMBL" id="LVYK01000037">
    <property type="protein sequence ID" value="RAS75209.1"/>
    <property type="molecule type" value="Genomic_DNA"/>
</dbReference>
<reference evidence="2 3" key="1">
    <citation type="submission" date="2016-03" db="EMBL/GenBank/DDBJ databases">
        <title>Comparison of Bacillus endophyticus and B. anthracis characteristics using whole genome sequence analysis and microbiological techniques.</title>
        <authorList>
            <person name="Lekota K.E."/>
            <person name="Mafofo J."/>
            <person name="Rees J."/>
            <person name="Muchadeyi F.C."/>
            <person name="Madoroba E."/>
            <person name="Van Heerden H."/>
        </authorList>
    </citation>
    <scope>NUCLEOTIDE SEQUENCE [LARGE SCALE GENOMIC DNA]</scope>
    <source>
        <strain evidence="2 3">3631_10C</strain>
    </source>
</reference>
<protein>
    <recommendedName>
        <fullName evidence="1">IrrE N-terminal-like domain-containing protein</fullName>
    </recommendedName>
</protein>